<evidence type="ECO:0000313" key="2">
    <source>
        <dbReference type="EMBL" id="RVW28024.1"/>
    </source>
</evidence>
<feature type="region of interest" description="Disordered" evidence="1">
    <location>
        <begin position="113"/>
        <end position="133"/>
    </location>
</feature>
<protein>
    <recommendedName>
        <fullName evidence="4">Endonuclease/exonuclease/phosphatase domain-containing protein</fullName>
    </recommendedName>
</protein>
<gene>
    <name evidence="2" type="ORF">CK203_111270</name>
</gene>
<name>A0A438CXU5_VITVI</name>
<dbReference type="InterPro" id="IPR036691">
    <property type="entry name" value="Endo/exonu/phosph_ase_sf"/>
</dbReference>
<evidence type="ECO:0000256" key="1">
    <source>
        <dbReference type="SAM" id="MobiDB-lite"/>
    </source>
</evidence>
<reference evidence="2 3" key="1">
    <citation type="journal article" date="2018" name="PLoS Genet.">
        <title>Population sequencing reveals clonal diversity and ancestral inbreeding in the grapevine cultivar Chardonnay.</title>
        <authorList>
            <person name="Roach M.J."/>
            <person name="Johnson D.L."/>
            <person name="Bohlmann J."/>
            <person name="van Vuuren H.J."/>
            <person name="Jones S.J."/>
            <person name="Pretorius I.S."/>
            <person name="Schmidt S.A."/>
            <person name="Borneman A.R."/>
        </authorList>
    </citation>
    <scope>NUCLEOTIDE SEQUENCE [LARGE SCALE GENOMIC DNA]</scope>
    <source>
        <strain evidence="3">cv. Chardonnay</strain>
        <tissue evidence="2">Leaf</tissue>
    </source>
</reference>
<dbReference type="EMBL" id="QGNW01001923">
    <property type="protein sequence ID" value="RVW28024.1"/>
    <property type="molecule type" value="Genomic_DNA"/>
</dbReference>
<evidence type="ECO:0000313" key="3">
    <source>
        <dbReference type="Proteomes" id="UP000288805"/>
    </source>
</evidence>
<comment type="caution">
    <text evidence="2">The sequence shown here is derived from an EMBL/GenBank/DDBJ whole genome shotgun (WGS) entry which is preliminary data.</text>
</comment>
<dbReference type="SUPFAM" id="SSF56219">
    <property type="entry name" value="DNase I-like"/>
    <property type="match status" value="1"/>
</dbReference>
<sequence>MEEASRYTTPPLCSLFFLGKRDLSSSYSTPSGLDGALAEGFGFSGKELGAVEEVIEVSSKREIQEALEEGEEAGTLSWSSSCLAKFSRCIGMLTEGFKGEILTLLKRMKERKDQKGKLDGRKRKNWSHQGANDSDKRKVIKALIKKNNVDLVCLQETKIQGMSRGLVRSLGVGRFLEWGAVDSRGAAGVIVVFWDNRVLELVNLETGVFSMSCQSGESLNSNMRRISEVIEDLELKDLPLLGGPFTWSGGWRRSNKRPSSLFRFENMRLKVEGFKDLLKMWWEGDNFSGSLSFILVAKLKALKSKLKEWNRDVFGRVEAGKDLALNQFETLDALALKVPFTEEVFGALLGCSGDKAPEPDDFSMAFW</sequence>
<evidence type="ECO:0008006" key="4">
    <source>
        <dbReference type="Google" id="ProtNLM"/>
    </source>
</evidence>
<dbReference type="Gene3D" id="3.60.10.10">
    <property type="entry name" value="Endonuclease/exonuclease/phosphatase"/>
    <property type="match status" value="1"/>
</dbReference>
<dbReference type="Proteomes" id="UP000288805">
    <property type="component" value="Unassembled WGS sequence"/>
</dbReference>
<proteinExistence type="predicted"/>
<organism evidence="2 3">
    <name type="scientific">Vitis vinifera</name>
    <name type="common">Grape</name>
    <dbReference type="NCBI Taxonomy" id="29760"/>
    <lineage>
        <taxon>Eukaryota</taxon>
        <taxon>Viridiplantae</taxon>
        <taxon>Streptophyta</taxon>
        <taxon>Embryophyta</taxon>
        <taxon>Tracheophyta</taxon>
        <taxon>Spermatophyta</taxon>
        <taxon>Magnoliopsida</taxon>
        <taxon>eudicotyledons</taxon>
        <taxon>Gunneridae</taxon>
        <taxon>Pentapetalae</taxon>
        <taxon>rosids</taxon>
        <taxon>Vitales</taxon>
        <taxon>Vitaceae</taxon>
        <taxon>Viteae</taxon>
        <taxon>Vitis</taxon>
    </lineage>
</organism>
<dbReference type="AlphaFoldDB" id="A0A438CXU5"/>
<accession>A0A438CXU5</accession>